<protein>
    <submittedName>
        <fullName evidence="3">Uncharacterized protein</fullName>
    </submittedName>
</protein>
<reference evidence="3 4" key="1">
    <citation type="journal article" date="2018" name="Int. J. Syst. Evol. Microbiol.">
        <title>Paraburkholderia azotifigens sp. nov., a nitrogen-fixing bacterium isolated from paddy soil.</title>
        <authorList>
            <person name="Choi G.M."/>
            <person name="Im W.T."/>
        </authorList>
    </citation>
    <scope>NUCLEOTIDE SEQUENCE [LARGE SCALE GENOMIC DNA]</scope>
    <source>
        <strain evidence="3 4">NF 2-5-3</strain>
    </source>
</reference>
<comment type="caution">
    <text evidence="3">The sequence shown here is derived from an EMBL/GenBank/DDBJ whole genome shotgun (WGS) entry which is preliminary data.</text>
</comment>
<evidence type="ECO:0000313" key="2">
    <source>
        <dbReference type="EMBL" id="MEM5339898.1"/>
    </source>
</evidence>
<dbReference type="AlphaFoldDB" id="A0A5C6VFY5"/>
<dbReference type="RefSeq" id="WP_147236333.1">
    <property type="nucleotide sequence ID" value="NZ_JAZHFZ010000019.1"/>
</dbReference>
<dbReference type="EMBL" id="JAZHGA010000005">
    <property type="protein sequence ID" value="MEM5339898.1"/>
    <property type="molecule type" value="Genomic_DNA"/>
</dbReference>
<evidence type="ECO:0000313" key="5">
    <source>
        <dbReference type="Proteomes" id="UP001481677"/>
    </source>
</evidence>
<keyword evidence="5" id="KW-1185">Reference proteome</keyword>
<reference evidence="3" key="2">
    <citation type="submission" date="2019-08" db="EMBL/GenBank/DDBJ databases">
        <authorList>
            <person name="Im W.-T."/>
        </authorList>
    </citation>
    <scope>NUCLEOTIDE SEQUENCE</scope>
    <source>
        <strain evidence="3">NF 2-5-3</strain>
    </source>
</reference>
<sequence>MKIRSAECLLFVAIVTSAVVAQIRERTLSAQTNVPTHAGTSTTAQSGRMQSCEDDHGTMPRAACAMRGERRPVDDGDRPVEVIEKPHASQLWV</sequence>
<accession>A0A5C6VFY5</accession>
<evidence type="ECO:0000313" key="4">
    <source>
        <dbReference type="Proteomes" id="UP000321776"/>
    </source>
</evidence>
<dbReference type="Proteomes" id="UP000321776">
    <property type="component" value="Unassembled WGS sequence"/>
</dbReference>
<evidence type="ECO:0000313" key="3">
    <source>
        <dbReference type="EMBL" id="TXC84233.1"/>
    </source>
</evidence>
<proteinExistence type="predicted"/>
<feature type="compositionally biased region" description="Polar residues" evidence="1">
    <location>
        <begin position="28"/>
        <end position="49"/>
    </location>
</feature>
<organism evidence="3 4">
    <name type="scientific">Paraburkholderia azotifigens</name>
    <dbReference type="NCBI Taxonomy" id="2057004"/>
    <lineage>
        <taxon>Bacteria</taxon>
        <taxon>Pseudomonadati</taxon>
        <taxon>Pseudomonadota</taxon>
        <taxon>Betaproteobacteria</taxon>
        <taxon>Burkholderiales</taxon>
        <taxon>Burkholderiaceae</taxon>
        <taxon>Paraburkholderia</taxon>
    </lineage>
</organism>
<gene>
    <name evidence="3" type="ORF">FRZ40_28490</name>
    <name evidence="2" type="ORF">V4C56_09680</name>
</gene>
<dbReference type="Proteomes" id="UP001481677">
    <property type="component" value="Unassembled WGS sequence"/>
</dbReference>
<name>A0A5C6VFY5_9BURK</name>
<dbReference type="EMBL" id="VOQS01000003">
    <property type="protein sequence ID" value="TXC84233.1"/>
    <property type="molecule type" value="Genomic_DNA"/>
</dbReference>
<reference evidence="2 5" key="3">
    <citation type="submission" date="2024-01" db="EMBL/GenBank/DDBJ databases">
        <title>The diversity of rhizobia nodulating Mimosa spp. in eleven states of Brazil covering several biomes is determined by host plant, location, and edaphic factors.</title>
        <authorList>
            <person name="Rouws L."/>
            <person name="Barauna A."/>
            <person name="Beukes C."/>
            <person name="De Faria S.M."/>
            <person name="Gross E."/>
            <person name="Dos Reis Junior F.B."/>
            <person name="Simon M."/>
            <person name="Maluk M."/>
            <person name="Odee D.W."/>
            <person name="Kenicer G."/>
            <person name="Young J.P.W."/>
            <person name="Reis V.M."/>
            <person name="Zilli J."/>
            <person name="James E.K."/>
        </authorList>
    </citation>
    <scope>NUCLEOTIDE SEQUENCE [LARGE SCALE GENOMIC DNA]</scope>
    <source>
        <strain evidence="2 5">JPY530</strain>
    </source>
</reference>
<evidence type="ECO:0000256" key="1">
    <source>
        <dbReference type="SAM" id="MobiDB-lite"/>
    </source>
</evidence>
<feature type="region of interest" description="Disordered" evidence="1">
    <location>
        <begin position="27"/>
        <end position="59"/>
    </location>
</feature>